<keyword evidence="2" id="KW-1185">Reference proteome</keyword>
<comment type="caution">
    <text evidence="1">The sequence shown here is derived from an EMBL/GenBank/DDBJ whole genome shotgun (WGS) entry which is preliminary data.</text>
</comment>
<evidence type="ECO:0000313" key="1">
    <source>
        <dbReference type="EMBL" id="KAJ2970424.1"/>
    </source>
</evidence>
<proteinExistence type="predicted"/>
<sequence>MASKPKVAEIIDLTEPEVIELNSDGEVLPDTKPSTSNVTTPGGQKSDQDNKQAGAEQTKKKRKKRKRKPTSAAASEKEEGEIGTSSVEASRPQSRNSPNVDEIELHITTVPDAPEAGPPTSEESKKSLADRLSEPGSKNRRRGDETRDDTLGVFA</sequence>
<evidence type="ECO:0000313" key="2">
    <source>
        <dbReference type="Proteomes" id="UP001144978"/>
    </source>
</evidence>
<gene>
    <name evidence="1" type="ORF">NUW54_g12730</name>
</gene>
<reference evidence="1" key="1">
    <citation type="submission" date="2022-08" db="EMBL/GenBank/DDBJ databases">
        <title>Genome Sequence of Pycnoporus sanguineus.</title>
        <authorList>
            <person name="Buettner E."/>
        </authorList>
    </citation>
    <scope>NUCLEOTIDE SEQUENCE</scope>
    <source>
        <strain evidence="1">CG-C14</strain>
    </source>
</reference>
<name>A0ACC1MUC5_9APHY</name>
<dbReference type="EMBL" id="JANSHE010005553">
    <property type="protein sequence ID" value="KAJ2970424.1"/>
    <property type="molecule type" value="Genomic_DNA"/>
</dbReference>
<protein>
    <submittedName>
        <fullName evidence="1">Uncharacterized protein</fullName>
    </submittedName>
</protein>
<organism evidence="1 2">
    <name type="scientific">Trametes sanguinea</name>
    <dbReference type="NCBI Taxonomy" id="158606"/>
    <lineage>
        <taxon>Eukaryota</taxon>
        <taxon>Fungi</taxon>
        <taxon>Dikarya</taxon>
        <taxon>Basidiomycota</taxon>
        <taxon>Agaricomycotina</taxon>
        <taxon>Agaricomycetes</taxon>
        <taxon>Polyporales</taxon>
        <taxon>Polyporaceae</taxon>
        <taxon>Trametes</taxon>
    </lineage>
</organism>
<accession>A0ACC1MUC5</accession>
<dbReference type="Proteomes" id="UP001144978">
    <property type="component" value="Unassembled WGS sequence"/>
</dbReference>